<dbReference type="OrthoDB" id="648347at2"/>
<feature type="signal peptide" evidence="1">
    <location>
        <begin position="1"/>
        <end position="23"/>
    </location>
</feature>
<dbReference type="STRING" id="1197477.IA57_03000"/>
<protein>
    <submittedName>
        <fullName evidence="2">Membrane protein</fullName>
    </submittedName>
</protein>
<evidence type="ECO:0000256" key="1">
    <source>
        <dbReference type="SAM" id="SignalP"/>
    </source>
</evidence>
<accession>A0A084TMC0</accession>
<dbReference type="InterPro" id="IPR019861">
    <property type="entry name" value="PorP/SprF_Bacteroidetes"/>
</dbReference>
<reference evidence="3" key="2">
    <citation type="submission" date="2014-07" db="EMBL/GenBank/DDBJ databases">
        <title>Genome sequence of Mangrovimonas yunxiaonensis.</title>
        <authorList>
            <person name="Li Y."/>
            <person name="Zheng T."/>
        </authorList>
    </citation>
    <scope>NUCLEOTIDE SEQUENCE [LARGE SCALE GENOMIC DNA]</scope>
    <source>
        <strain evidence="3">LY01</strain>
    </source>
</reference>
<dbReference type="NCBIfam" id="TIGR03519">
    <property type="entry name" value="T9SS_PorP_fam"/>
    <property type="match status" value="1"/>
</dbReference>
<dbReference type="Pfam" id="PF11751">
    <property type="entry name" value="PorP_SprF"/>
    <property type="match status" value="1"/>
</dbReference>
<reference evidence="2 3" key="1">
    <citation type="journal article" date="2014" name="Genome Announc.">
        <title>Draft Genome Sequence of the Algicidal Bacterium Mangrovimonas yunxiaonensis Strain LY01.</title>
        <authorList>
            <person name="Li Y."/>
            <person name="Zhu H."/>
            <person name="Li C."/>
            <person name="Zhang H."/>
            <person name="Chen Z."/>
            <person name="Zheng W."/>
            <person name="Xu H."/>
            <person name="Zheng T."/>
        </authorList>
    </citation>
    <scope>NUCLEOTIDE SEQUENCE [LARGE SCALE GENOMIC DNA]</scope>
    <source>
        <strain evidence="2 3">LY01</strain>
    </source>
</reference>
<evidence type="ECO:0000313" key="3">
    <source>
        <dbReference type="Proteomes" id="UP000028521"/>
    </source>
</evidence>
<feature type="chain" id="PRO_5001782870" evidence="1">
    <location>
        <begin position="24"/>
        <end position="338"/>
    </location>
</feature>
<gene>
    <name evidence="2" type="ORF">IA57_03000</name>
</gene>
<comment type="caution">
    <text evidence="2">The sequence shown here is derived from an EMBL/GenBank/DDBJ whole genome shotgun (WGS) entry which is preliminary data.</text>
</comment>
<name>A0A084TMC0_9FLAO</name>
<dbReference type="Proteomes" id="UP000028521">
    <property type="component" value="Unassembled WGS sequence"/>
</dbReference>
<keyword evidence="3" id="KW-1185">Reference proteome</keyword>
<keyword evidence="1" id="KW-0732">Signal</keyword>
<evidence type="ECO:0000313" key="2">
    <source>
        <dbReference type="EMBL" id="KFB01856.1"/>
    </source>
</evidence>
<dbReference type="eggNOG" id="COG2885">
    <property type="taxonomic scope" value="Bacteria"/>
</dbReference>
<dbReference type="EMBL" id="JPFK01000003">
    <property type="protein sequence ID" value="KFB01856.1"/>
    <property type="molecule type" value="Genomic_DNA"/>
</dbReference>
<proteinExistence type="predicted"/>
<sequence length="338" mass="37866">MKLINKIFLTGVISLLGFFNAQSQEGLPIYSDYLTDNYYLIHPSMAGASNCAKVRITGRQQWFGDDDAPRLLTASANGRIGDSQSGIGAILYTDKNGYHSQTGGYITYAHHIMFSRSDVDLNMLSFGLSVGAIQYKLDESAFINEPFDPIIAGVDQSATNFNLDFGFSYHLYNFYAHATVKNMLKNDGINANENGLFAYDNPRQFLGSAGYVFAKYGSTWAFEPSVMFQYKDGTKESSIDINAKAYKELEFGKLWGGLSYRRSLDGADYYEGNGVSSQKLQYITPILGIDYKQFMFAYTYSYQANSVVFNNGGFHQITLGFNFNCRKERYHCNCPAVN</sequence>
<organism evidence="2 3">
    <name type="scientific">Mangrovimonas yunxiaonensis</name>
    <dbReference type="NCBI Taxonomy" id="1197477"/>
    <lineage>
        <taxon>Bacteria</taxon>
        <taxon>Pseudomonadati</taxon>
        <taxon>Bacteroidota</taxon>
        <taxon>Flavobacteriia</taxon>
        <taxon>Flavobacteriales</taxon>
        <taxon>Flavobacteriaceae</taxon>
        <taxon>Mangrovimonas</taxon>
    </lineage>
</organism>
<dbReference type="RefSeq" id="WP_036119031.1">
    <property type="nucleotide sequence ID" value="NZ_BMET01000002.1"/>
</dbReference>
<dbReference type="AlphaFoldDB" id="A0A084TMC0"/>